<dbReference type="AlphaFoldDB" id="A0AAP0GBY1"/>
<proteinExistence type="predicted"/>
<dbReference type="Proteomes" id="UP001418222">
    <property type="component" value="Unassembled WGS sequence"/>
</dbReference>
<name>A0AAP0GBY1_9ASPA</name>
<comment type="caution">
    <text evidence="1">The sequence shown here is derived from an EMBL/GenBank/DDBJ whole genome shotgun (WGS) entry which is preliminary data.</text>
</comment>
<evidence type="ECO:0000313" key="2">
    <source>
        <dbReference type="Proteomes" id="UP001418222"/>
    </source>
</evidence>
<gene>
    <name evidence="1" type="ORF">KSP39_PZI004057</name>
</gene>
<keyword evidence="2" id="KW-1185">Reference proteome</keyword>
<dbReference type="EMBL" id="JBBWWQ010000003">
    <property type="protein sequence ID" value="KAK8950666.1"/>
    <property type="molecule type" value="Genomic_DNA"/>
</dbReference>
<organism evidence="1 2">
    <name type="scientific">Platanthera zijinensis</name>
    <dbReference type="NCBI Taxonomy" id="2320716"/>
    <lineage>
        <taxon>Eukaryota</taxon>
        <taxon>Viridiplantae</taxon>
        <taxon>Streptophyta</taxon>
        <taxon>Embryophyta</taxon>
        <taxon>Tracheophyta</taxon>
        <taxon>Spermatophyta</taxon>
        <taxon>Magnoliopsida</taxon>
        <taxon>Liliopsida</taxon>
        <taxon>Asparagales</taxon>
        <taxon>Orchidaceae</taxon>
        <taxon>Orchidoideae</taxon>
        <taxon>Orchideae</taxon>
        <taxon>Orchidinae</taxon>
        <taxon>Platanthera</taxon>
    </lineage>
</organism>
<evidence type="ECO:0000313" key="1">
    <source>
        <dbReference type="EMBL" id="KAK8950666.1"/>
    </source>
</evidence>
<sequence>MKTGGIVVCSKLVSMVYIPEYPYGQSITQNLWVTVWRMPPRGTIESVLIAVQSENMSHFSKSMVLVPLSPTAQWGLLFHLFGEPFLSY</sequence>
<reference evidence="1 2" key="1">
    <citation type="journal article" date="2022" name="Nat. Plants">
        <title>Genomes of leafy and leafless Platanthera orchids illuminate the evolution of mycoheterotrophy.</title>
        <authorList>
            <person name="Li M.H."/>
            <person name="Liu K.W."/>
            <person name="Li Z."/>
            <person name="Lu H.C."/>
            <person name="Ye Q.L."/>
            <person name="Zhang D."/>
            <person name="Wang J.Y."/>
            <person name="Li Y.F."/>
            <person name="Zhong Z.M."/>
            <person name="Liu X."/>
            <person name="Yu X."/>
            <person name="Liu D.K."/>
            <person name="Tu X.D."/>
            <person name="Liu B."/>
            <person name="Hao Y."/>
            <person name="Liao X.Y."/>
            <person name="Jiang Y.T."/>
            <person name="Sun W.H."/>
            <person name="Chen J."/>
            <person name="Chen Y.Q."/>
            <person name="Ai Y."/>
            <person name="Zhai J.W."/>
            <person name="Wu S.S."/>
            <person name="Zhou Z."/>
            <person name="Hsiao Y.Y."/>
            <person name="Wu W.L."/>
            <person name="Chen Y.Y."/>
            <person name="Lin Y.F."/>
            <person name="Hsu J.L."/>
            <person name="Li C.Y."/>
            <person name="Wang Z.W."/>
            <person name="Zhao X."/>
            <person name="Zhong W.Y."/>
            <person name="Ma X.K."/>
            <person name="Ma L."/>
            <person name="Huang J."/>
            <person name="Chen G.Z."/>
            <person name="Huang M.Z."/>
            <person name="Huang L."/>
            <person name="Peng D.H."/>
            <person name="Luo Y.B."/>
            <person name="Zou S.Q."/>
            <person name="Chen S.P."/>
            <person name="Lan S."/>
            <person name="Tsai W.C."/>
            <person name="Van de Peer Y."/>
            <person name="Liu Z.J."/>
        </authorList>
    </citation>
    <scope>NUCLEOTIDE SEQUENCE [LARGE SCALE GENOMIC DNA]</scope>
    <source>
        <strain evidence="1">Lor287</strain>
    </source>
</reference>
<accession>A0AAP0GBY1</accession>
<protein>
    <submittedName>
        <fullName evidence="1">Uncharacterized protein</fullName>
    </submittedName>
</protein>